<protein>
    <submittedName>
        <fullName evidence="3">Acyl-CoA thioesterase</fullName>
    </submittedName>
</protein>
<dbReference type="InterPro" id="IPR029069">
    <property type="entry name" value="HotDog_dom_sf"/>
</dbReference>
<dbReference type="InterPro" id="IPR052723">
    <property type="entry name" value="Acyl-CoA_thioesterase_PaaI"/>
</dbReference>
<organism evidence="3 4">
    <name type="scientific">Ilumatobacter fluminis</name>
    <dbReference type="NCBI Taxonomy" id="467091"/>
    <lineage>
        <taxon>Bacteria</taxon>
        <taxon>Bacillati</taxon>
        <taxon>Actinomycetota</taxon>
        <taxon>Acidimicrobiia</taxon>
        <taxon>Acidimicrobiales</taxon>
        <taxon>Ilumatobacteraceae</taxon>
        <taxon>Ilumatobacter</taxon>
    </lineage>
</organism>
<gene>
    <name evidence="3" type="ORF">BDK89_3546</name>
</gene>
<dbReference type="GO" id="GO:0016289">
    <property type="term" value="F:acyl-CoA hydrolase activity"/>
    <property type="evidence" value="ECO:0007669"/>
    <property type="project" value="TreeGrafter"/>
</dbReference>
<dbReference type="EMBL" id="SOAU01000001">
    <property type="protein sequence ID" value="TDT17933.1"/>
    <property type="molecule type" value="Genomic_DNA"/>
</dbReference>
<keyword evidence="1" id="KW-0378">Hydrolase</keyword>
<dbReference type="InterPro" id="IPR003736">
    <property type="entry name" value="PAAI_dom"/>
</dbReference>
<evidence type="ECO:0000313" key="4">
    <source>
        <dbReference type="Proteomes" id="UP000294558"/>
    </source>
</evidence>
<accession>A0A4R7I5H8</accession>
<dbReference type="PANTHER" id="PTHR42856">
    <property type="entry name" value="ACYL-COENZYME A THIOESTERASE PAAI"/>
    <property type="match status" value="1"/>
</dbReference>
<dbReference type="Pfam" id="PF03061">
    <property type="entry name" value="4HBT"/>
    <property type="match status" value="1"/>
</dbReference>
<sequence length="126" mass="13284">MTEPAFPLRDLLDFQIESADGTCRAWLDVGPVHVNPHGAVHGGIPYILVDTAMGGATMSVLPEGNWCATLDIHIRYLAPCFGGRLTAVAEVRRAGKRVVHLDATVTGDDGTEYVAASGIFAVIPAA</sequence>
<dbReference type="RefSeq" id="WP_133870185.1">
    <property type="nucleotide sequence ID" value="NZ_JAVJPS010000030.1"/>
</dbReference>
<feature type="domain" description="Thioesterase" evidence="2">
    <location>
        <begin position="37"/>
        <end position="112"/>
    </location>
</feature>
<comment type="caution">
    <text evidence="3">The sequence shown here is derived from an EMBL/GenBank/DDBJ whole genome shotgun (WGS) entry which is preliminary data.</text>
</comment>
<dbReference type="InterPro" id="IPR006683">
    <property type="entry name" value="Thioestr_dom"/>
</dbReference>
<dbReference type="PANTHER" id="PTHR42856:SF1">
    <property type="entry name" value="ACYL-COENZYME A THIOESTERASE PAAI"/>
    <property type="match status" value="1"/>
</dbReference>
<keyword evidence="4" id="KW-1185">Reference proteome</keyword>
<proteinExistence type="predicted"/>
<dbReference type="NCBIfam" id="TIGR00369">
    <property type="entry name" value="unchar_dom_1"/>
    <property type="match status" value="1"/>
</dbReference>
<dbReference type="SUPFAM" id="SSF54637">
    <property type="entry name" value="Thioesterase/thiol ester dehydrase-isomerase"/>
    <property type="match status" value="1"/>
</dbReference>
<dbReference type="CDD" id="cd03443">
    <property type="entry name" value="PaaI_thioesterase"/>
    <property type="match status" value="1"/>
</dbReference>
<dbReference type="AlphaFoldDB" id="A0A4R7I5H8"/>
<dbReference type="Proteomes" id="UP000294558">
    <property type="component" value="Unassembled WGS sequence"/>
</dbReference>
<dbReference type="OrthoDB" id="9813282at2"/>
<evidence type="ECO:0000256" key="1">
    <source>
        <dbReference type="ARBA" id="ARBA00022801"/>
    </source>
</evidence>
<name>A0A4R7I5H8_9ACTN</name>
<evidence type="ECO:0000313" key="3">
    <source>
        <dbReference type="EMBL" id="TDT17933.1"/>
    </source>
</evidence>
<dbReference type="Gene3D" id="3.10.129.10">
    <property type="entry name" value="Hotdog Thioesterase"/>
    <property type="match status" value="1"/>
</dbReference>
<evidence type="ECO:0000259" key="2">
    <source>
        <dbReference type="Pfam" id="PF03061"/>
    </source>
</evidence>
<reference evidence="3 4" key="1">
    <citation type="submission" date="2019-03" db="EMBL/GenBank/DDBJ databases">
        <title>Sequencing the genomes of 1000 actinobacteria strains.</title>
        <authorList>
            <person name="Klenk H.-P."/>
        </authorList>
    </citation>
    <scope>NUCLEOTIDE SEQUENCE [LARGE SCALE GENOMIC DNA]</scope>
    <source>
        <strain evidence="3 4">DSM 18936</strain>
    </source>
</reference>